<keyword evidence="8" id="KW-1185">Reference proteome</keyword>
<dbReference type="GO" id="GO:0003727">
    <property type="term" value="F:single-stranded RNA binding"/>
    <property type="evidence" value="ECO:0007669"/>
    <property type="project" value="InterPro"/>
</dbReference>
<comment type="caution">
    <text evidence="7">The sequence shown here is derived from an EMBL/GenBank/DDBJ whole genome shotgun (WGS) entry which is preliminary data.</text>
</comment>
<dbReference type="OrthoDB" id="9797176at2"/>
<feature type="region of interest" description="Disordered" evidence="5">
    <location>
        <begin position="91"/>
        <end position="125"/>
    </location>
</feature>
<dbReference type="AlphaFoldDB" id="A0A4Q1C424"/>
<comment type="similarity">
    <text evidence="1">Belongs to the HSP15 family.</text>
</comment>
<evidence type="ECO:0000313" key="8">
    <source>
        <dbReference type="Proteomes" id="UP000290218"/>
    </source>
</evidence>
<dbReference type="Gene3D" id="3.10.290.10">
    <property type="entry name" value="RNA-binding S4 domain"/>
    <property type="match status" value="1"/>
</dbReference>
<reference evidence="7 8" key="1">
    <citation type="submission" date="2019-01" db="EMBL/GenBank/DDBJ databases">
        <title>Lacunisphaera sp. strain TWA-58.</title>
        <authorList>
            <person name="Chen W.-M."/>
        </authorList>
    </citation>
    <scope>NUCLEOTIDE SEQUENCE [LARGE SCALE GENOMIC DNA]</scope>
    <source>
        <strain evidence="7 8">TWA-58</strain>
    </source>
</reference>
<evidence type="ECO:0000259" key="6">
    <source>
        <dbReference type="Pfam" id="PF01479"/>
    </source>
</evidence>
<dbReference type="GO" id="GO:0003677">
    <property type="term" value="F:DNA binding"/>
    <property type="evidence" value="ECO:0007669"/>
    <property type="project" value="UniProtKB-KW"/>
</dbReference>
<dbReference type="EMBL" id="SDHX01000002">
    <property type="protein sequence ID" value="RXK53101.1"/>
    <property type="molecule type" value="Genomic_DNA"/>
</dbReference>
<evidence type="ECO:0000256" key="4">
    <source>
        <dbReference type="PROSITE-ProRule" id="PRU00182"/>
    </source>
</evidence>
<feature type="domain" description="RNA-binding S4" evidence="6">
    <location>
        <begin position="5"/>
        <end position="50"/>
    </location>
</feature>
<evidence type="ECO:0000256" key="5">
    <source>
        <dbReference type="SAM" id="MobiDB-lite"/>
    </source>
</evidence>
<keyword evidence="2 4" id="KW-0694">RNA-binding</keyword>
<dbReference type="InterPro" id="IPR036986">
    <property type="entry name" value="S4_RNA-bd_sf"/>
</dbReference>
<evidence type="ECO:0000256" key="3">
    <source>
        <dbReference type="ARBA" id="ARBA00023125"/>
    </source>
</evidence>
<accession>A0A4Q1C424</accession>
<evidence type="ECO:0000313" key="7">
    <source>
        <dbReference type="EMBL" id="RXK53101.1"/>
    </source>
</evidence>
<keyword evidence="3" id="KW-0238">DNA-binding</keyword>
<gene>
    <name evidence="7" type="ORF">ESB00_15445</name>
</gene>
<dbReference type="GO" id="GO:0034605">
    <property type="term" value="P:cellular response to heat"/>
    <property type="evidence" value="ECO:0007669"/>
    <property type="project" value="InterPro"/>
</dbReference>
<dbReference type="CDD" id="cd00165">
    <property type="entry name" value="S4"/>
    <property type="match status" value="1"/>
</dbReference>
<dbReference type="PIRSF" id="PIRSF016821">
    <property type="entry name" value="HSP15"/>
    <property type="match status" value="1"/>
</dbReference>
<proteinExistence type="inferred from homology"/>
<name>A0A4Q1C424_9BACT</name>
<dbReference type="Proteomes" id="UP000290218">
    <property type="component" value="Unassembled WGS sequence"/>
</dbReference>
<organism evidence="7 8">
    <name type="scientific">Oleiharenicola lentus</name>
    <dbReference type="NCBI Taxonomy" id="2508720"/>
    <lineage>
        <taxon>Bacteria</taxon>
        <taxon>Pseudomonadati</taxon>
        <taxon>Verrucomicrobiota</taxon>
        <taxon>Opitutia</taxon>
        <taxon>Opitutales</taxon>
        <taxon>Opitutaceae</taxon>
        <taxon>Oleiharenicola</taxon>
    </lineage>
</organism>
<protein>
    <submittedName>
        <fullName evidence="7">RNA-binding S4 domain-containing protein</fullName>
    </submittedName>
</protein>
<dbReference type="GO" id="GO:0043023">
    <property type="term" value="F:ribosomal large subunit binding"/>
    <property type="evidence" value="ECO:0007669"/>
    <property type="project" value="InterPro"/>
</dbReference>
<dbReference type="SUPFAM" id="SSF55174">
    <property type="entry name" value="Alpha-L RNA-binding motif"/>
    <property type="match status" value="1"/>
</dbReference>
<dbReference type="Pfam" id="PF01479">
    <property type="entry name" value="S4"/>
    <property type="match status" value="1"/>
</dbReference>
<dbReference type="InterPro" id="IPR002942">
    <property type="entry name" value="S4_RNA-bd"/>
</dbReference>
<dbReference type="RefSeq" id="WP_129048689.1">
    <property type="nucleotide sequence ID" value="NZ_SDHX01000002.1"/>
</dbReference>
<sequence>MSDPRLDKWLWCVRVCKTRAEATALCRNGRVQINQLDAKPGRDLHVGETVVARIGMVTRTLKVIAHPRARVAAKQVPEFAEDLTPPAEYERAKQASLEHMLARERGRGRPTKKDRRDMGRLFGFD</sequence>
<dbReference type="PROSITE" id="PS50889">
    <property type="entry name" value="S4"/>
    <property type="match status" value="1"/>
</dbReference>
<evidence type="ECO:0000256" key="2">
    <source>
        <dbReference type="ARBA" id="ARBA00022884"/>
    </source>
</evidence>
<dbReference type="InterPro" id="IPR025708">
    <property type="entry name" value="HSP15"/>
</dbReference>
<evidence type="ECO:0000256" key="1">
    <source>
        <dbReference type="ARBA" id="ARBA00008396"/>
    </source>
</evidence>